<dbReference type="SUPFAM" id="SSF57884">
    <property type="entry name" value="Ada DNA repair protein, N-terminal domain (N-Ada 10)"/>
    <property type="match status" value="1"/>
</dbReference>
<proteinExistence type="predicted"/>
<comment type="catalytic activity">
    <reaction evidence="1">
        <text>a 4-O-methyl-thymidine in DNA + L-cysteinyl-[protein] = a thymidine in DNA + S-methyl-L-cysteinyl-[protein]</text>
        <dbReference type="Rhea" id="RHEA:53428"/>
        <dbReference type="Rhea" id="RHEA-COMP:10131"/>
        <dbReference type="Rhea" id="RHEA-COMP:10132"/>
        <dbReference type="Rhea" id="RHEA-COMP:13555"/>
        <dbReference type="Rhea" id="RHEA-COMP:13556"/>
        <dbReference type="ChEBI" id="CHEBI:29950"/>
        <dbReference type="ChEBI" id="CHEBI:82612"/>
        <dbReference type="ChEBI" id="CHEBI:137386"/>
        <dbReference type="ChEBI" id="CHEBI:137387"/>
        <dbReference type="EC" id="2.1.1.63"/>
    </reaction>
</comment>
<evidence type="ECO:0000259" key="11">
    <source>
        <dbReference type="PROSITE" id="PS01124"/>
    </source>
</evidence>
<dbReference type="Gene3D" id="1.10.10.10">
    <property type="entry name" value="Winged helix-like DNA-binding domain superfamily/Winged helix DNA-binding domain"/>
    <property type="match status" value="1"/>
</dbReference>
<keyword evidence="5" id="KW-0227">DNA damage</keyword>
<dbReference type="InterPro" id="IPR001497">
    <property type="entry name" value="MethylDNA_cys_MeTrfase_AS"/>
</dbReference>
<dbReference type="PANTHER" id="PTHR10815">
    <property type="entry name" value="METHYLATED-DNA--PROTEIN-CYSTEINE METHYLTRANSFERASE"/>
    <property type="match status" value="1"/>
</dbReference>
<name>A0ABN9HW64_RALPI</name>
<evidence type="ECO:0000256" key="7">
    <source>
        <dbReference type="ARBA" id="ARBA00023159"/>
    </source>
</evidence>
<dbReference type="SUPFAM" id="SSF53155">
    <property type="entry name" value="Methylated DNA-protein cysteine methyltransferase domain"/>
    <property type="match status" value="1"/>
</dbReference>
<dbReference type="SMART" id="SM00342">
    <property type="entry name" value="HTH_ARAC"/>
    <property type="match status" value="1"/>
</dbReference>
<evidence type="ECO:0000256" key="9">
    <source>
        <dbReference type="ARBA" id="ARBA00023204"/>
    </source>
</evidence>
<dbReference type="InterPro" id="IPR018060">
    <property type="entry name" value="HTH_AraC"/>
</dbReference>
<evidence type="ECO:0000256" key="5">
    <source>
        <dbReference type="ARBA" id="ARBA00022763"/>
    </source>
</evidence>
<evidence type="ECO:0000256" key="6">
    <source>
        <dbReference type="ARBA" id="ARBA00023015"/>
    </source>
</evidence>
<reference evidence="12 13" key="1">
    <citation type="submission" date="2023-07" db="EMBL/GenBank/DDBJ databases">
        <authorList>
            <person name="Peeters C."/>
        </authorList>
    </citation>
    <scope>NUCLEOTIDE SEQUENCE [LARGE SCALE GENOMIC DNA]</scope>
    <source>
        <strain evidence="12 13">R-38712</strain>
    </source>
</reference>
<dbReference type="PANTHER" id="PTHR10815:SF14">
    <property type="entry name" value="BIFUNCTIONAL TRANSCRIPTIONAL ACTIVATOR_DNA REPAIR ENZYME ADA"/>
    <property type="match status" value="1"/>
</dbReference>
<evidence type="ECO:0000313" key="12">
    <source>
        <dbReference type="EMBL" id="CAJ0722443.1"/>
    </source>
</evidence>
<dbReference type="InterPro" id="IPR014048">
    <property type="entry name" value="MethylDNA_cys_MeTrfase_DNA-bd"/>
</dbReference>
<evidence type="ECO:0000256" key="8">
    <source>
        <dbReference type="ARBA" id="ARBA00023163"/>
    </source>
</evidence>
<comment type="cofactor">
    <cofactor evidence="2">
        <name>Zn(2+)</name>
        <dbReference type="ChEBI" id="CHEBI:29105"/>
    </cofactor>
</comment>
<organism evidence="12 13">
    <name type="scientific">Ralstonia pickettii</name>
    <name type="common">Burkholderia pickettii</name>
    <dbReference type="NCBI Taxonomy" id="329"/>
    <lineage>
        <taxon>Bacteria</taxon>
        <taxon>Pseudomonadati</taxon>
        <taxon>Pseudomonadota</taxon>
        <taxon>Betaproteobacteria</taxon>
        <taxon>Burkholderiales</taxon>
        <taxon>Burkholderiaceae</taxon>
        <taxon>Ralstonia</taxon>
    </lineage>
</organism>
<keyword evidence="6" id="KW-0805">Transcription regulation</keyword>
<evidence type="ECO:0000256" key="2">
    <source>
        <dbReference type="ARBA" id="ARBA00001947"/>
    </source>
</evidence>
<dbReference type="InterPro" id="IPR036388">
    <property type="entry name" value="WH-like_DNA-bd_sf"/>
</dbReference>
<dbReference type="SUPFAM" id="SSF46767">
    <property type="entry name" value="Methylated DNA-protein cysteine methyltransferase, C-terminal domain"/>
    <property type="match status" value="1"/>
</dbReference>
<evidence type="ECO:0000256" key="1">
    <source>
        <dbReference type="ARBA" id="ARBA00001286"/>
    </source>
</evidence>
<evidence type="ECO:0000256" key="10">
    <source>
        <dbReference type="ARBA" id="ARBA00049348"/>
    </source>
</evidence>
<gene>
    <name evidence="12" type="primary">ada</name>
    <name evidence="12" type="ORF">R38712_00980</name>
</gene>
<dbReference type="Gene3D" id="1.10.10.60">
    <property type="entry name" value="Homeodomain-like"/>
    <property type="match status" value="1"/>
</dbReference>
<dbReference type="InterPro" id="IPR016221">
    <property type="entry name" value="Bifunct_regulatory_prot_Ada"/>
</dbReference>
<keyword evidence="8" id="KW-0804">Transcription</keyword>
<dbReference type="Pfam" id="PF01035">
    <property type="entry name" value="DNA_binding_1"/>
    <property type="match status" value="1"/>
</dbReference>
<dbReference type="PIRSF" id="PIRSF000409">
    <property type="entry name" value="Ada"/>
    <property type="match status" value="1"/>
</dbReference>
<evidence type="ECO:0000256" key="4">
    <source>
        <dbReference type="ARBA" id="ARBA00022679"/>
    </source>
</evidence>
<dbReference type="InterPro" id="IPR036217">
    <property type="entry name" value="MethylDNA_cys_MeTrfase_DNAb"/>
</dbReference>
<dbReference type="RefSeq" id="WP_012762788.1">
    <property type="nucleotide sequence ID" value="NZ_CATWFT010000002.1"/>
</dbReference>
<comment type="caution">
    <text evidence="12">The sequence shown here is derived from an EMBL/GenBank/DDBJ whole genome shotgun (WGS) entry which is preliminary data.</text>
</comment>
<dbReference type="NCBIfam" id="TIGR00589">
    <property type="entry name" value="ogt"/>
    <property type="match status" value="1"/>
</dbReference>
<dbReference type="PROSITE" id="PS00374">
    <property type="entry name" value="MGMT"/>
    <property type="match status" value="1"/>
</dbReference>
<dbReference type="EMBL" id="CATWFT010000002">
    <property type="protein sequence ID" value="CAJ0722443.1"/>
    <property type="molecule type" value="Genomic_DNA"/>
</dbReference>
<dbReference type="InterPro" id="IPR036631">
    <property type="entry name" value="MGMT_N_sf"/>
</dbReference>
<sequence length="361" mass="38851">MQSSARPVPDTTLVEHDPRWARVLARDASADGQFVYAVKTTGVYCQPSSPSRLPRPENVEFFDTPADAEAAGYRPSRRAGPDQTTVRAQQAALVAQACRRIEAADTPPTLDALAQDAGLSPYHFHRLFKSVTGLTPKAYADAHRARKLRAQLERGSSVTEAIYDAGFNASSRFYEASDNVLGMTASRYRAGGAQTTIRFAVGECSLGSILVAQSDRGICAILMGDDPDALVRDLQDTFPKAELIGGDVGFEDLVAKVVGFVEAPSIGLDLPLDVRGTAFQERVWQALREVPPGSTISYTEIATRIGAPQAVRAVAQACAANHIAVAIPCHRVIRRDGNASGYRWGVERKLALLEREAQSAA</sequence>
<dbReference type="InterPro" id="IPR009057">
    <property type="entry name" value="Homeodomain-like_sf"/>
</dbReference>
<comment type="catalytic activity">
    <reaction evidence="10">
        <text>a 6-O-methyl-2'-deoxyguanosine in DNA + L-cysteinyl-[protein] = S-methyl-L-cysteinyl-[protein] + a 2'-deoxyguanosine in DNA</text>
        <dbReference type="Rhea" id="RHEA:24000"/>
        <dbReference type="Rhea" id="RHEA-COMP:10131"/>
        <dbReference type="Rhea" id="RHEA-COMP:10132"/>
        <dbReference type="Rhea" id="RHEA-COMP:11367"/>
        <dbReference type="Rhea" id="RHEA-COMP:11368"/>
        <dbReference type="ChEBI" id="CHEBI:29950"/>
        <dbReference type="ChEBI" id="CHEBI:82612"/>
        <dbReference type="ChEBI" id="CHEBI:85445"/>
        <dbReference type="ChEBI" id="CHEBI:85448"/>
        <dbReference type="EC" id="2.1.1.63"/>
    </reaction>
</comment>
<dbReference type="Proteomes" id="UP001189303">
    <property type="component" value="Unassembled WGS sequence"/>
</dbReference>
<keyword evidence="4" id="KW-0808">Transferase</keyword>
<keyword evidence="13" id="KW-1185">Reference proteome</keyword>
<dbReference type="PROSITE" id="PS01124">
    <property type="entry name" value="HTH_ARAC_FAMILY_2"/>
    <property type="match status" value="1"/>
</dbReference>
<feature type="domain" description="HTH araC/xylS-type" evidence="11">
    <location>
        <begin position="109"/>
        <end position="191"/>
    </location>
</feature>
<dbReference type="Gene3D" id="3.40.10.10">
    <property type="entry name" value="DNA Methylphosphotriester Repair Domain"/>
    <property type="match status" value="1"/>
</dbReference>
<dbReference type="Gene3D" id="3.30.160.70">
    <property type="entry name" value="Methylated DNA-protein cysteine methyltransferase domain"/>
    <property type="match status" value="1"/>
</dbReference>
<dbReference type="InterPro" id="IPR035451">
    <property type="entry name" value="Ada-like_dom_sf"/>
</dbReference>
<protein>
    <submittedName>
        <fullName evidence="12">Bifunctional transcriptional activator/DNA repair enzyme Ada</fullName>
    </submittedName>
</protein>
<accession>A0ABN9HW64</accession>
<keyword evidence="7" id="KW-0010">Activator</keyword>
<keyword evidence="9" id="KW-0234">DNA repair</keyword>
<evidence type="ECO:0000256" key="3">
    <source>
        <dbReference type="ARBA" id="ARBA00022603"/>
    </source>
</evidence>
<dbReference type="NCBIfam" id="NF011964">
    <property type="entry name" value="PRK15435.1"/>
    <property type="match status" value="1"/>
</dbReference>
<keyword evidence="3" id="KW-0489">Methyltransferase</keyword>
<dbReference type="SUPFAM" id="SSF46689">
    <property type="entry name" value="Homeodomain-like"/>
    <property type="match status" value="1"/>
</dbReference>
<dbReference type="InterPro" id="IPR004026">
    <property type="entry name" value="Ada_DNA_repair_Zn-bd"/>
</dbReference>
<evidence type="ECO:0000313" key="13">
    <source>
        <dbReference type="Proteomes" id="UP001189303"/>
    </source>
</evidence>
<dbReference type="Pfam" id="PF02805">
    <property type="entry name" value="Ada_Zn_binding"/>
    <property type="match status" value="1"/>
</dbReference>
<dbReference type="CDD" id="cd06445">
    <property type="entry name" value="ATase"/>
    <property type="match status" value="1"/>
</dbReference>
<dbReference type="Pfam" id="PF12833">
    <property type="entry name" value="HTH_18"/>
    <property type="match status" value="1"/>
</dbReference>